<name>A0A3M3QS13_PSECA</name>
<dbReference type="EMBL" id="RBPH01000030">
    <property type="protein sequence ID" value="RMN85017.1"/>
    <property type="molecule type" value="Genomic_DNA"/>
</dbReference>
<evidence type="ECO:0000313" key="2">
    <source>
        <dbReference type="EMBL" id="RMN86823.1"/>
    </source>
</evidence>
<dbReference type="Pfam" id="PF11592">
    <property type="entry name" value="AvrPto"/>
    <property type="match status" value="1"/>
</dbReference>
<organism evidence="2 4">
    <name type="scientific">Pseudomonas cannabina</name>
    <dbReference type="NCBI Taxonomy" id="86840"/>
    <lineage>
        <taxon>Bacteria</taxon>
        <taxon>Pseudomonadati</taxon>
        <taxon>Pseudomonadota</taxon>
        <taxon>Gammaproteobacteria</taxon>
        <taxon>Pseudomonadales</taxon>
        <taxon>Pseudomonadaceae</taxon>
        <taxon>Pseudomonas</taxon>
    </lineage>
</organism>
<dbReference type="EMBL" id="RBPJ01000342">
    <property type="protein sequence ID" value="RMN86823.1"/>
    <property type="molecule type" value="Genomic_DNA"/>
</dbReference>
<gene>
    <name evidence="2" type="ORF">ALQ51_100866</name>
    <name evidence="1" type="ORF">ALQ53_101507</name>
</gene>
<dbReference type="InterPro" id="IPR020996">
    <property type="entry name" value="T3SS_AvrPto"/>
</dbReference>
<dbReference type="Proteomes" id="UP000269335">
    <property type="component" value="Unassembled WGS sequence"/>
</dbReference>
<dbReference type="Gene3D" id="1.20.1270.140">
    <property type="entry name" value="AvrPto"/>
    <property type="match status" value="1"/>
</dbReference>
<evidence type="ECO:0000313" key="3">
    <source>
        <dbReference type="Proteomes" id="UP000269335"/>
    </source>
</evidence>
<evidence type="ECO:0000313" key="1">
    <source>
        <dbReference type="EMBL" id="RMN85017.1"/>
    </source>
</evidence>
<evidence type="ECO:0000313" key="4">
    <source>
        <dbReference type="Proteomes" id="UP000270524"/>
    </source>
</evidence>
<dbReference type="InterPro" id="IPR036532">
    <property type="entry name" value="AvrPto_sf"/>
</dbReference>
<proteinExistence type="predicted"/>
<sequence length="158" mass="17258">MGNVCVGGASMARQVNSPDRVGQGSEVDDEVTPAQLLSAKDALDNAAGLTRPQLHFINNEAPQTLREHYHRLHRVTDALLQTAAAHHRYLTNDTGFNTGDTSENIVQQISTKLTEWSDMREALDEAMRAQSGIPQEFRPAVDARGNVLGMARFAPHNG</sequence>
<accession>A0A3M3QS13</accession>
<dbReference type="RefSeq" id="WP_007248590.1">
    <property type="nucleotide sequence ID" value="NZ_CP178532.1"/>
</dbReference>
<comment type="caution">
    <text evidence="2">The sequence shown here is derived from an EMBL/GenBank/DDBJ whole genome shotgun (WGS) entry which is preliminary data.</text>
</comment>
<protein>
    <submittedName>
        <fullName evidence="2">Uncharacterized protein</fullName>
    </submittedName>
</protein>
<dbReference type="AlphaFoldDB" id="A0A3M3QS13"/>
<dbReference type="Proteomes" id="UP000270524">
    <property type="component" value="Unassembled WGS sequence"/>
</dbReference>
<dbReference type="SUPFAM" id="SSF116854">
    <property type="entry name" value="Avirulence protein AvrPto"/>
    <property type="match status" value="1"/>
</dbReference>
<dbReference type="GeneID" id="64464361"/>
<reference evidence="3 4" key="1">
    <citation type="submission" date="2018-08" db="EMBL/GenBank/DDBJ databases">
        <title>Recombination of ecologically and evolutionarily significant loci maintains genetic cohesion in the Pseudomonas syringae species complex.</title>
        <authorList>
            <person name="Dillon M."/>
            <person name="Thakur S."/>
            <person name="Almeida R.N.D."/>
            <person name="Weir B.S."/>
            <person name="Guttman D.S."/>
        </authorList>
    </citation>
    <scope>NUCLEOTIDE SEQUENCE [LARGE SCALE GENOMIC DNA]</scope>
    <source>
        <strain evidence="1 3">ICMP 15201</strain>
        <strain evidence="2 4">ICMP 15203</strain>
    </source>
</reference>